<feature type="region of interest" description="Disordered" evidence="1">
    <location>
        <begin position="23"/>
        <end position="42"/>
    </location>
</feature>
<organism evidence="2 3">
    <name type="scientific">Catenaria anguillulae PL171</name>
    <dbReference type="NCBI Taxonomy" id="765915"/>
    <lineage>
        <taxon>Eukaryota</taxon>
        <taxon>Fungi</taxon>
        <taxon>Fungi incertae sedis</taxon>
        <taxon>Blastocladiomycota</taxon>
        <taxon>Blastocladiomycetes</taxon>
        <taxon>Blastocladiales</taxon>
        <taxon>Catenariaceae</taxon>
        <taxon>Catenaria</taxon>
    </lineage>
</organism>
<keyword evidence="3" id="KW-1185">Reference proteome</keyword>
<accession>A0A1Y2HVR8</accession>
<dbReference type="Proteomes" id="UP000193411">
    <property type="component" value="Unassembled WGS sequence"/>
</dbReference>
<reference evidence="2 3" key="1">
    <citation type="submission" date="2016-07" db="EMBL/GenBank/DDBJ databases">
        <title>Pervasive Adenine N6-methylation of Active Genes in Fungi.</title>
        <authorList>
            <consortium name="DOE Joint Genome Institute"/>
            <person name="Mondo S.J."/>
            <person name="Dannebaum R.O."/>
            <person name="Kuo R.C."/>
            <person name="Labutti K."/>
            <person name="Haridas S."/>
            <person name="Kuo A."/>
            <person name="Salamov A."/>
            <person name="Ahrendt S.R."/>
            <person name="Lipzen A."/>
            <person name="Sullivan W."/>
            <person name="Andreopoulos W.B."/>
            <person name="Clum A."/>
            <person name="Lindquist E."/>
            <person name="Daum C."/>
            <person name="Ramamoorthy G.K."/>
            <person name="Gryganskyi A."/>
            <person name="Culley D."/>
            <person name="Magnuson J.K."/>
            <person name="James T.Y."/>
            <person name="O'Malley M.A."/>
            <person name="Stajich J.E."/>
            <person name="Spatafora J.W."/>
            <person name="Visel A."/>
            <person name="Grigoriev I.V."/>
        </authorList>
    </citation>
    <scope>NUCLEOTIDE SEQUENCE [LARGE SCALE GENOMIC DNA]</scope>
    <source>
        <strain evidence="2 3">PL171</strain>
    </source>
</reference>
<sequence length="374" mass="41437">MNPPSPRRGRTPSPSRHIAALTIASPTTPDASHSLEQKHIKIPHLHSDVDAEDGHGGSDDQSAIPHKRVCTNADHADVALSRVVGGDTHVVAPGPVVKREPGAVGVPMELVLVKQEPVDDVDAAIRDVQQANGDAKVATSGVKDEPMDVKQEPPIEAVTGSGCEQNAAPLTRFVYRSVYATKPDWDRFVPVADGADFKRFGPHCTLRSSGTEASATIREQQDHLKHEYFHFTLSHKPRYAEAMEWRDLYALVIPDEELDEAKFTDSTAVNYSNTQKLLLGRLQVRILRHERVVIPNQLRKMAMAWFQHQFDTFGFDAKYPYKGWREHIARVEEHLQAAMDPVSMWKEGKSDEVCGQVIAAGLEANNRPASDFLG</sequence>
<evidence type="ECO:0000313" key="3">
    <source>
        <dbReference type="Proteomes" id="UP000193411"/>
    </source>
</evidence>
<evidence type="ECO:0000313" key="2">
    <source>
        <dbReference type="EMBL" id="ORZ38690.1"/>
    </source>
</evidence>
<protein>
    <submittedName>
        <fullName evidence="2">Uncharacterized protein</fullName>
    </submittedName>
</protein>
<evidence type="ECO:0000256" key="1">
    <source>
        <dbReference type="SAM" id="MobiDB-lite"/>
    </source>
</evidence>
<proteinExistence type="predicted"/>
<dbReference type="EMBL" id="MCFL01000008">
    <property type="protein sequence ID" value="ORZ38690.1"/>
    <property type="molecule type" value="Genomic_DNA"/>
</dbReference>
<feature type="compositionally biased region" description="Basic and acidic residues" evidence="1">
    <location>
        <begin position="33"/>
        <end position="42"/>
    </location>
</feature>
<dbReference type="AlphaFoldDB" id="A0A1Y2HVR8"/>
<name>A0A1Y2HVR8_9FUNG</name>
<comment type="caution">
    <text evidence="2">The sequence shown here is derived from an EMBL/GenBank/DDBJ whole genome shotgun (WGS) entry which is preliminary data.</text>
</comment>
<gene>
    <name evidence="2" type="ORF">BCR44DRAFT_25896</name>
</gene>